<reference evidence="2" key="1">
    <citation type="submission" date="2014-09" db="EMBL/GenBank/DDBJ databases">
        <authorList>
            <person name="Magalhaes I.L.F."/>
            <person name="Oliveira U."/>
            <person name="Santos F.R."/>
            <person name="Vidigal T.H.D.A."/>
            <person name="Brescovit A.D."/>
            <person name="Santos A.J."/>
        </authorList>
    </citation>
    <scope>NUCLEOTIDE SEQUENCE</scope>
    <source>
        <tissue evidence="2">Shoot tissue taken approximately 20 cm above the soil surface</tissue>
    </source>
</reference>
<dbReference type="EMBL" id="GBRH01235082">
    <property type="protein sequence ID" value="JAD62813.1"/>
    <property type="molecule type" value="Transcribed_RNA"/>
</dbReference>
<reference evidence="2" key="2">
    <citation type="journal article" date="2015" name="Data Brief">
        <title>Shoot transcriptome of the giant reed, Arundo donax.</title>
        <authorList>
            <person name="Barrero R.A."/>
            <person name="Guerrero F.D."/>
            <person name="Moolhuijzen P."/>
            <person name="Goolsby J.A."/>
            <person name="Tidwell J."/>
            <person name="Bellgard S.E."/>
            <person name="Bellgard M.I."/>
        </authorList>
    </citation>
    <scope>NUCLEOTIDE SEQUENCE</scope>
    <source>
        <tissue evidence="2">Shoot tissue taken approximately 20 cm above the soil surface</tissue>
    </source>
</reference>
<protein>
    <submittedName>
        <fullName evidence="2">Uncharacterized protein</fullName>
    </submittedName>
</protein>
<dbReference type="AlphaFoldDB" id="A0A0A9BKX3"/>
<keyword evidence="1" id="KW-1133">Transmembrane helix</keyword>
<name>A0A0A9BKX3_ARUDO</name>
<organism evidence="2">
    <name type="scientific">Arundo donax</name>
    <name type="common">Giant reed</name>
    <name type="synonym">Donax arundinaceus</name>
    <dbReference type="NCBI Taxonomy" id="35708"/>
    <lineage>
        <taxon>Eukaryota</taxon>
        <taxon>Viridiplantae</taxon>
        <taxon>Streptophyta</taxon>
        <taxon>Embryophyta</taxon>
        <taxon>Tracheophyta</taxon>
        <taxon>Spermatophyta</taxon>
        <taxon>Magnoliopsida</taxon>
        <taxon>Liliopsida</taxon>
        <taxon>Poales</taxon>
        <taxon>Poaceae</taxon>
        <taxon>PACMAD clade</taxon>
        <taxon>Arundinoideae</taxon>
        <taxon>Arundineae</taxon>
        <taxon>Arundo</taxon>
    </lineage>
</organism>
<keyword evidence="1" id="KW-0812">Transmembrane</keyword>
<keyword evidence="1" id="KW-0472">Membrane</keyword>
<evidence type="ECO:0000313" key="2">
    <source>
        <dbReference type="EMBL" id="JAD62813.1"/>
    </source>
</evidence>
<proteinExistence type="predicted"/>
<accession>A0A0A9BKX3</accession>
<sequence>MAGTMVRVLICRIFRVSINCAVSLHVSCTLSLQILLYIYAHMIHLNC</sequence>
<evidence type="ECO:0000256" key="1">
    <source>
        <dbReference type="SAM" id="Phobius"/>
    </source>
</evidence>
<feature type="transmembrane region" description="Helical" evidence="1">
    <location>
        <begin position="21"/>
        <end position="40"/>
    </location>
</feature>